<feature type="compositionally biased region" description="Low complexity" evidence="1">
    <location>
        <begin position="82"/>
        <end position="92"/>
    </location>
</feature>
<keyword evidence="4" id="KW-1185">Reference proteome</keyword>
<proteinExistence type="predicted"/>
<evidence type="ECO:0000256" key="2">
    <source>
        <dbReference type="SAM" id="Phobius"/>
    </source>
</evidence>
<organism evidence="3 4">
    <name type="scientific">Micromonospora pallida</name>
    <dbReference type="NCBI Taxonomy" id="145854"/>
    <lineage>
        <taxon>Bacteria</taxon>
        <taxon>Bacillati</taxon>
        <taxon>Actinomycetota</taxon>
        <taxon>Actinomycetes</taxon>
        <taxon>Micromonosporales</taxon>
        <taxon>Micromonosporaceae</taxon>
        <taxon>Micromonospora</taxon>
    </lineage>
</organism>
<protein>
    <submittedName>
        <fullName evidence="3">Uncharacterized protein</fullName>
    </submittedName>
</protein>
<keyword evidence="2" id="KW-1133">Transmembrane helix</keyword>
<dbReference type="OrthoDB" id="3403968at2"/>
<evidence type="ECO:0000313" key="4">
    <source>
        <dbReference type="Proteomes" id="UP000198959"/>
    </source>
</evidence>
<evidence type="ECO:0000256" key="1">
    <source>
        <dbReference type="SAM" id="MobiDB-lite"/>
    </source>
</evidence>
<keyword evidence="2" id="KW-0812">Transmembrane</keyword>
<dbReference type="EMBL" id="FMHW01000002">
    <property type="protein sequence ID" value="SCL40640.1"/>
    <property type="molecule type" value="Genomic_DNA"/>
</dbReference>
<accession>A0A1C6TFS1</accession>
<name>A0A1C6TFS1_9ACTN</name>
<dbReference type="AlphaFoldDB" id="A0A1C6TFS1"/>
<evidence type="ECO:0000313" key="3">
    <source>
        <dbReference type="EMBL" id="SCL40640.1"/>
    </source>
</evidence>
<dbReference type="RefSeq" id="WP_091650091.1">
    <property type="nucleotide sequence ID" value="NZ_FMHW01000002.1"/>
</dbReference>
<sequence length="405" mass="42640">MTEPEDIVVGAEFAAYRDGLLDAVRPAGPTAVRTTVRRRRRRTTVVAAAAVALAVAVPVVANAALRPPPAPPAGTPTPEPTPSTSGGPSATARPEPTTPTSTNVAPPAPGGRLTRADLLANIVDVPAWLPETGCPGGRMRLSDRLQEEGDITVAGMDHGDVDGDGDVETAVLLRCLSGTHGPTQVVVFDRDDDGRIVTLGRVFRSADPTPQVLLAVDVRPDGTVRVEVADIARPTAGGWPLEWSQRQWRGYRWDGDRFEQVSGDTTFGENKHAVNLSVTVEPLRWGPPDAAGGRTGTLTLTVHNASSQPASGFYVEVWMQAGIGPDGTGWSVCEDPPPPVSQKGENLPCRVGPLAAGASRTLRLGLRTNSPSSGNGLVDVAVAGTPDHPLSDPWTEDNKVRFSYR</sequence>
<feature type="transmembrane region" description="Helical" evidence="2">
    <location>
        <begin position="45"/>
        <end position="65"/>
    </location>
</feature>
<reference evidence="4" key="1">
    <citation type="submission" date="2016-06" db="EMBL/GenBank/DDBJ databases">
        <authorList>
            <person name="Varghese N."/>
            <person name="Submissions Spin"/>
        </authorList>
    </citation>
    <scope>NUCLEOTIDE SEQUENCE [LARGE SCALE GENOMIC DNA]</scope>
    <source>
        <strain evidence="4">DSM 43817</strain>
    </source>
</reference>
<feature type="compositionally biased region" description="Pro residues" evidence="1">
    <location>
        <begin position="67"/>
        <end position="81"/>
    </location>
</feature>
<feature type="region of interest" description="Disordered" evidence="1">
    <location>
        <begin position="67"/>
        <end position="112"/>
    </location>
</feature>
<keyword evidence="2" id="KW-0472">Membrane</keyword>
<gene>
    <name evidence="3" type="ORF">GA0074692_5902</name>
</gene>
<dbReference type="STRING" id="145854.GA0074692_5902"/>
<dbReference type="Proteomes" id="UP000198959">
    <property type="component" value="Unassembled WGS sequence"/>
</dbReference>